<dbReference type="Proteomes" id="UP000078560">
    <property type="component" value="Unassembled WGS sequence"/>
</dbReference>
<evidence type="ECO:0000313" key="2">
    <source>
        <dbReference type="Proteomes" id="UP000078560"/>
    </source>
</evidence>
<dbReference type="AlphaFoldDB" id="A0A1A8W9Z9"/>
<name>A0A1A8W9Z9_PLAOA</name>
<proteinExistence type="predicted"/>
<protein>
    <submittedName>
        <fullName evidence="1">Uncharacterized protein</fullName>
    </submittedName>
</protein>
<dbReference type="EMBL" id="FLQU01000833">
    <property type="protein sequence ID" value="SBS89856.1"/>
    <property type="molecule type" value="Genomic_DNA"/>
</dbReference>
<accession>A0A1A8W9Z9</accession>
<evidence type="ECO:0000313" key="1">
    <source>
        <dbReference type="EMBL" id="SBS89856.1"/>
    </source>
</evidence>
<reference evidence="2" key="1">
    <citation type="submission" date="2016-05" db="EMBL/GenBank/DDBJ databases">
        <authorList>
            <person name="Naeem Raeece"/>
        </authorList>
    </citation>
    <scope>NUCLEOTIDE SEQUENCE [LARGE SCALE GENOMIC DNA]</scope>
</reference>
<gene>
    <name evidence="1" type="ORF">POVCU2_0058270</name>
</gene>
<sequence>MACRLTRVLEKKKWKKMKRRWEGKYNSLHQHSYCTLPLLPPGKCAEERQIGIFLSLFCNNRRGRGYSPTC</sequence>
<organism evidence="1 2">
    <name type="scientific">Plasmodium ovale curtisi</name>
    <dbReference type="NCBI Taxonomy" id="864141"/>
    <lineage>
        <taxon>Eukaryota</taxon>
        <taxon>Sar</taxon>
        <taxon>Alveolata</taxon>
        <taxon>Apicomplexa</taxon>
        <taxon>Aconoidasida</taxon>
        <taxon>Haemosporida</taxon>
        <taxon>Plasmodiidae</taxon>
        <taxon>Plasmodium</taxon>
        <taxon>Plasmodium (Plasmodium)</taxon>
    </lineage>
</organism>